<sequence>MPKFAVEYRYIEDVPKRHAVRPEHRDFLRDLAKQGKCLVAGAWTADDGGLLVFEVDDEAELRKILDNDPYNGAEVIASTKVTAWTPVLGVWVD</sequence>
<dbReference type="Proteomes" id="UP001589810">
    <property type="component" value="Unassembled WGS sequence"/>
</dbReference>
<dbReference type="PANTHER" id="PTHR33606">
    <property type="entry name" value="PROTEIN YCII"/>
    <property type="match status" value="1"/>
</dbReference>
<proteinExistence type="inferred from homology"/>
<dbReference type="InterPro" id="IPR011008">
    <property type="entry name" value="Dimeric_a/b-barrel"/>
</dbReference>
<comment type="caution">
    <text evidence="3">The sequence shown here is derived from an EMBL/GenBank/DDBJ whole genome shotgun (WGS) entry which is preliminary data.</text>
</comment>
<comment type="similarity">
    <text evidence="1">Belongs to the YciI family.</text>
</comment>
<protein>
    <submittedName>
        <fullName evidence="3">YciI family protein</fullName>
    </submittedName>
</protein>
<dbReference type="SUPFAM" id="SSF54909">
    <property type="entry name" value="Dimeric alpha+beta barrel"/>
    <property type="match status" value="1"/>
</dbReference>
<dbReference type="InterPro" id="IPR051807">
    <property type="entry name" value="Sec-metab_biosynth-assoc"/>
</dbReference>
<organism evidence="3 4">
    <name type="scientific">Kutzneria chonburiensis</name>
    <dbReference type="NCBI Taxonomy" id="1483604"/>
    <lineage>
        <taxon>Bacteria</taxon>
        <taxon>Bacillati</taxon>
        <taxon>Actinomycetota</taxon>
        <taxon>Actinomycetes</taxon>
        <taxon>Pseudonocardiales</taxon>
        <taxon>Pseudonocardiaceae</taxon>
        <taxon>Kutzneria</taxon>
    </lineage>
</organism>
<name>A0ABV6MY91_9PSEU</name>
<gene>
    <name evidence="3" type="ORF">ACFFH7_25150</name>
</gene>
<dbReference type="RefSeq" id="WP_273936451.1">
    <property type="nucleotide sequence ID" value="NZ_CP097263.1"/>
</dbReference>
<feature type="domain" description="YCII-related" evidence="2">
    <location>
        <begin position="6"/>
        <end position="85"/>
    </location>
</feature>
<evidence type="ECO:0000256" key="1">
    <source>
        <dbReference type="ARBA" id="ARBA00007689"/>
    </source>
</evidence>
<accession>A0ABV6MY91</accession>
<dbReference type="Pfam" id="PF03795">
    <property type="entry name" value="YCII"/>
    <property type="match status" value="1"/>
</dbReference>
<dbReference type="PANTHER" id="PTHR33606:SF3">
    <property type="entry name" value="PROTEIN YCII"/>
    <property type="match status" value="1"/>
</dbReference>
<reference evidence="3 4" key="1">
    <citation type="submission" date="2024-09" db="EMBL/GenBank/DDBJ databases">
        <authorList>
            <person name="Sun Q."/>
            <person name="Mori K."/>
        </authorList>
    </citation>
    <scope>NUCLEOTIDE SEQUENCE [LARGE SCALE GENOMIC DNA]</scope>
    <source>
        <strain evidence="3 4">TBRC 1432</strain>
    </source>
</reference>
<evidence type="ECO:0000313" key="4">
    <source>
        <dbReference type="Proteomes" id="UP001589810"/>
    </source>
</evidence>
<dbReference type="Gene3D" id="3.30.70.1060">
    <property type="entry name" value="Dimeric alpha+beta barrel"/>
    <property type="match status" value="1"/>
</dbReference>
<evidence type="ECO:0000259" key="2">
    <source>
        <dbReference type="Pfam" id="PF03795"/>
    </source>
</evidence>
<dbReference type="InterPro" id="IPR005545">
    <property type="entry name" value="YCII"/>
</dbReference>
<dbReference type="EMBL" id="JBHLUD010000008">
    <property type="protein sequence ID" value="MFC0544815.1"/>
    <property type="molecule type" value="Genomic_DNA"/>
</dbReference>
<keyword evidence="4" id="KW-1185">Reference proteome</keyword>
<evidence type="ECO:0000313" key="3">
    <source>
        <dbReference type="EMBL" id="MFC0544815.1"/>
    </source>
</evidence>